<name>A0ABS1VB97_9PROT</name>
<reference evidence="1 2" key="1">
    <citation type="submission" date="2021-01" db="EMBL/GenBank/DDBJ databases">
        <title>Belnapia mucosa sp. nov. and Belnapia arida sp. nov., isolated from the Tabernas Desert (Almeria, Spain).</title>
        <authorList>
            <person name="Molina-Menor E."/>
            <person name="Vidal-Verdu A."/>
            <person name="Calonge A."/>
            <person name="Satari L."/>
            <person name="Pereto Magraner J."/>
            <person name="Porcar Miralles M."/>
        </authorList>
    </citation>
    <scope>NUCLEOTIDE SEQUENCE [LARGE SCALE GENOMIC DNA]</scope>
    <source>
        <strain evidence="1 2">T6</strain>
    </source>
</reference>
<comment type="caution">
    <text evidence="1">The sequence shown here is derived from an EMBL/GenBank/DDBJ whole genome shotgun (WGS) entry which is preliminary data.</text>
</comment>
<keyword evidence="2" id="KW-1185">Reference proteome</keyword>
<dbReference type="NCBIfam" id="TIGR01552">
    <property type="entry name" value="phd_fam"/>
    <property type="match status" value="1"/>
</dbReference>
<accession>A0ABS1VB97</accession>
<dbReference type="Proteomes" id="UP000606490">
    <property type="component" value="Unassembled WGS sequence"/>
</dbReference>
<dbReference type="EMBL" id="JAEUXJ010000009">
    <property type="protein sequence ID" value="MBL6457613.1"/>
    <property type="molecule type" value="Genomic_DNA"/>
</dbReference>
<gene>
    <name evidence="1" type="ORF">JMJ55_19955</name>
</gene>
<proteinExistence type="predicted"/>
<sequence length="90" mass="10096">MAEPKPDRSPPRRVGVREFRANLGDVLRQARQGQSFLVTSRDEVVAEIHPPSRPAQRRREPGALRGRIRMAPDFDTLPPELLAAMEGEEG</sequence>
<protein>
    <submittedName>
        <fullName evidence="1">Type II toxin-antitoxin system prevent-host-death family antitoxin</fullName>
    </submittedName>
</protein>
<evidence type="ECO:0000313" key="1">
    <source>
        <dbReference type="EMBL" id="MBL6457613.1"/>
    </source>
</evidence>
<dbReference type="RefSeq" id="WP_202827356.1">
    <property type="nucleotide sequence ID" value="NZ_JAEUXJ010000009.1"/>
</dbReference>
<organism evidence="1 2">
    <name type="scientific">Belnapia mucosa</name>
    <dbReference type="NCBI Taxonomy" id="2804532"/>
    <lineage>
        <taxon>Bacteria</taxon>
        <taxon>Pseudomonadati</taxon>
        <taxon>Pseudomonadota</taxon>
        <taxon>Alphaproteobacteria</taxon>
        <taxon>Acetobacterales</taxon>
        <taxon>Roseomonadaceae</taxon>
        <taxon>Belnapia</taxon>
    </lineage>
</organism>
<evidence type="ECO:0000313" key="2">
    <source>
        <dbReference type="Proteomes" id="UP000606490"/>
    </source>
</evidence>